<evidence type="ECO:0000256" key="4">
    <source>
        <dbReference type="ARBA" id="ARBA00022622"/>
    </source>
</evidence>
<dbReference type="Gene3D" id="3.90.150.10">
    <property type="entry name" value="Variant Surface Glycoprotein, subunit A domain 1"/>
    <property type="match status" value="1"/>
</dbReference>
<proteinExistence type="predicted"/>
<dbReference type="Gene3D" id="3.30.1680.40">
    <property type="match status" value="1"/>
</dbReference>
<evidence type="ECO:0000256" key="5">
    <source>
        <dbReference type="ARBA" id="ARBA00023136"/>
    </source>
</evidence>
<organism evidence="12">
    <name type="scientific">Trypanosoma brucei</name>
    <dbReference type="NCBI Taxonomy" id="5691"/>
    <lineage>
        <taxon>Eukaryota</taxon>
        <taxon>Discoba</taxon>
        <taxon>Euglenozoa</taxon>
        <taxon>Kinetoplastea</taxon>
        <taxon>Metakinetoplastina</taxon>
        <taxon>Trypanosomatida</taxon>
        <taxon>Trypanosomatidae</taxon>
        <taxon>Trypanosoma</taxon>
    </lineage>
</organism>
<dbReference type="Gene3D" id="1.10.470.10">
    <property type="entry name" value="Variant Surface Glycoprotein, subunit A, domain 2"/>
    <property type="match status" value="1"/>
</dbReference>
<dbReference type="SUPFAM" id="SSF118251">
    <property type="entry name" value="Variant surface glycoprotein MITAT 1.2, VSG 221, C-terminal domain"/>
    <property type="match status" value="1"/>
</dbReference>
<comment type="subcellular location">
    <subcellularLocation>
        <location evidence="2">Cell membrane</location>
        <topology evidence="2">Lipid-anchor</topology>
        <topology evidence="2">GPI-anchor</topology>
    </subcellularLocation>
</comment>
<dbReference type="Pfam" id="PF10659">
    <property type="entry name" value="Trypan_glycop_C"/>
    <property type="match status" value="1"/>
</dbReference>
<keyword evidence="9" id="KW-0732">Signal</keyword>
<feature type="domain" description="Trypanosome variant surface glycoprotein A-type N-terminal" evidence="10">
    <location>
        <begin position="22"/>
        <end position="383"/>
    </location>
</feature>
<keyword evidence="4" id="KW-0336">GPI-anchor</keyword>
<dbReference type="VEuPathDB" id="TriTrypDB:Tb927.9.1050"/>
<dbReference type="InterPro" id="IPR019609">
    <property type="entry name" value="Variant_surf_glycoprt_trypan_C"/>
</dbReference>
<feature type="chain" id="PRO_5012610793" evidence="9">
    <location>
        <begin position="29"/>
        <end position="519"/>
    </location>
</feature>
<dbReference type="GO" id="GO:0098552">
    <property type="term" value="C:side of membrane"/>
    <property type="evidence" value="ECO:0007669"/>
    <property type="project" value="UniProtKB-KW"/>
</dbReference>
<dbReference type="EMBL" id="KX699061">
    <property type="protein sequence ID" value="APD73017.1"/>
    <property type="molecule type" value="Genomic_DNA"/>
</dbReference>
<evidence type="ECO:0000256" key="1">
    <source>
        <dbReference type="ARBA" id="ARBA00002523"/>
    </source>
</evidence>
<evidence type="ECO:0000256" key="6">
    <source>
        <dbReference type="ARBA" id="ARBA00023180"/>
    </source>
</evidence>
<dbReference type="AlphaFoldDB" id="A0A1J0R5D1"/>
<evidence type="ECO:0000256" key="9">
    <source>
        <dbReference type="SAM" id="SignalP"/>
    </source>
</evidence>
<evidence type="ECO:0000256" key="2">
    <source>
        <dbReference type="ARBA" id="ARBA00004609"/>
    </source>
</evidence>
<dbReference type="VEuPathDB" id="TriTrypDB:Tb1125.3.180"/>
<dbReference type="GO" id="GO:0042783">
    <property type="term" value="P:symbiont-mediated evasion of host immune response"/>
    <property type="evidence" value="ECO:0007669"/>
    <property type="project" value="InterPro"/>
</dbReference>
<feature type="region of interest" description="Disordered" evidence="8">
    <location>
        <begin position="457"/>
        <end position="482"/>
    </location>
</feature>
<evidence type="ECO:0000259" key="10">
    <source>
        <dbReference type="Pfam" id="PF00913"/>
    </source>
</evidence>
<dbReference type="InterPro" id="IPR001812">
    <property type="entry name" value="Trypano_VSG_A_N_dom"/>
</dbReference>
<feature type="domain" description="Trypanosome variant surface glycoprotein C-terminal" evidence="11">
    <location>
        <begin position="416"/>
        <end position="517"/>
    </location>
</feature>
<evidence type="ECO:0000313" key="12">
    <source>
        <dbReference type="EMBL" id="APD73017.1"/>
    </source>
</evidence>
<evidence type="ECO:0000256" key="7">
    <source>
        <dbReference type="ARBA" id="ARBA00023288"/>
    </source>
</evidence>
<dbReference type="Pfam" id="PF00913">
    <property type="entry name" value="Trypan_glycop"/>
    <property type="match status" value="1"/>
</dbReference>
<sequence length="519" mass="56531">MTNGLAILQLSVLTAATAFMMLTRRGEATNYALKGEVWVPLCDVARELRKTARQTVNKIDSSLNANEQLERLYLQLLVYAAKNPTAANSENMRILAYGAAVEIAANTNQVKTNLPAAIKAISYGHEVSGSISGALHTLKYAVESPYFCLQQTGGTADGQSYITPEKCGELTVDVRTDGEDIDDAIVWPNGFGKVTGTSNTEGQGQSGKCGVFKTTTGTNTNPGIKIGSGGKASFAHGLIEATSDEKPNGKPLSNLAPHGKLTETDLLSKTHKAVRQLMAIPTSKKHENEEALIKHLISKPAIITAIKLQMAATTGKTVTDATTESDVKLRENYFGTGDTTAKGLWNKIANEQVVDETGKEKPEPKLAQIVDTDKLRKVLEYYQTLQNVRQAGLVQEIEKLKKDSEIGKTVTPEKICNKIGDADENKCNRTKGCAYNKTGEANKKCTLSEEGKKEAAKQAENQETEEKNWKTDSKCTGKKQKDCKDGCKWENRKCKDYSFLVNQNFTLSMAASFVNLVLF</sequence>
<keyword evidence="5" id="KW-0472">Membrane</keyword>
<feature type="compositionally biased region" description="Basic and acidic residues" evidence="8">
    <location>
        <begin position="464"/>
        <end position="482"/>
    </location>
</feature>
<dbReference type="VEuPathDB" id="TriTrypDB:Tb427_000394600"/>
<feature type="signal peptide" evidence="9">
    <location>
        <begin position="1"/>
        <end position="28"/>
    </location>
</feature>
<evidence type="ECO:0000259" key="11">
    <source>
        <dbReference type="Pfam" id="PF10659"/>
    </source>
</evidence>
<dbReference type="VEuPathDB" id="TriTrypDB:Tb427_000394500"/>
<accession>A0A1J0R5D1</accession>
<evidence type="ECO:0000256" key="3">
    <source>
        <dbReference type="ARBA" id="ARBA00022475"/>
    </source>
</evidence>
<reference evidence="12" key="1">
    <citation type="submission" date="2016-08" db="EMBL/GenBank/DDBJ databases">
        <title>VSG repertoire of Trypanosoma brucei EATRO 1125.</title>
        <authorList>
            <person name="Cross G.A."/>
        </authorList>
    </citation>
    <scope>NUCLEOTIDE SEQUENCE</scope>
    <source>
        <strain evidence="12">EATRO 1125</strain>
    </source>
</reference>
<dbReference type="GO" id="GO:0005886">
    <property type="term" value="C:plasma membrane"/>
    <property type="evidence" value="ECO:0007669"/>
    <property type="project" value="UniProtKB-SubCell"/>
</dbReference>
<name>A0A1J0R5D1_9TRYP</name>
<dbReference type="InterPro" id="IPR027446">
    <property type="entry name" value="VSG_C_dom_sf"/>
</dbReference>
<comment type="function">
    <text evidence="1">VSG forms a coat on the surface of the parasite. The trypanosome evades the immune response of the host by expressing a series of antigenically distinct VSGs from an estimated 1000 VSG genes.</text>
</comment>
<keyword evidence="6" id="KW-0325">Glycoprotein</keyword>
<dbReference type="SUPFAM" id="SSF58087">
    <property type="entry name" value="Variant surface glycoprotein (N-terminal domain)"/>
    <property type="match status" value="1"/>
</dbReference>
<protein>
    <submittedName>
        <fullName evidence="12">Variant surface glycoprotein 1125.166</fullName>
    </submittedName>
</protein>
<keyword evidence="3" id="KW-1003">Cell membrane</keyword>
<evidence type="ECO:0000256" key="8">
    <source>
        <dbReference type="SAM" id="MobiDB-lite"/>
    </source>
</evidence>
<keyword evidence="7" id="KW-0449">Lipoprotein</keyword>